<accession>A0ABS8CGS0</accession>
<keyword evidence="1" id="KW-0732">Signal</keyword>
<keyword evidence="3" id="KW-1185">Reference proteome</keyword>
<dbReference type="EMBL" id="JACDXX010000001">
    <property type="protein sequence ID" value="MCB5408591.1"/>
    <property type="molecule type" value="Genomic_DNA"/>
</dbReference>
<feature type="chain" id="PRO_5046465986" description="Cellulose-binding protein" evidence="1">
    <location>
        <begin position="25"/>
        <end position="574"/>
    </location>
</feature>
<dbReference type="Proteomes" id="UP001198571">
    <property type="component" value="Unassembled WGS sequence"/>
</dbReference>
<sequence>MRFSTALKTLILALGLILPVAAPGQESGTPAAAAGFAKISNPDLGFGLMGVHDWSPEQPFLDVMKTARPWIGHRPGEWGGMDEAGLRAAGVLDDEGWPRRIPEGLGSIGTLFLTDLPGGAVDMAGRYLVLWEGQGQIEMHGAARDIAPEAGGLGFSYSPGEGMVDFRITAIDAQDPIRRIRVVKAARADLLAQGEIFNPDFLARMEGTKLLRFMDWMATNNARLSAPQDRPLASDYTWAGEAGVPLEVAISLANRLQADPWITVPHLASDALVREMAAVVARDLDPELKLWAEFSNEVWNWQFDQARWADEQAKARWGEGGAWVSYYALRAAEVMALWSEALPPERLVRVIATQTGWRGLEEQILDPEPIRKEGGAPPYESFDAYAITGYFQGKLGYEDRDALIRSWLAQSRAEARDQAGALGLTGAPLEAWVSRHGFALAGELAESELRDGALSGEFEESLGFVTGTLFPYHARVAAGHDLALVMYEGGTHVTPIGPVMEDAEMVQFFTELNYSPGMGRLYTELLEGWKAVSDAPFLHYGSVFTPGKYGSWGALRHLSDDNPRWQALIGCSPC</sequence>
<evidence type="ECO:0000313" key="3">
    <source>
        <dbReference type="Proteomes" id="UP001198571"/>
    </source>
</evidence>
<name>A0ABS8CGS0_9RHOB</name>
<gene>
    <name evidence="2" type="ORF">H0485_01030</name>
</gene>
<reference evidence="2 3" key="1">
    <citation type="submission" date="2020-07" db="EMBL/GenBank/DDBJ databases">
        <title>Pseudogemmobacter sp. nov., isolated from poultry manure in Taiwan.</title>
        <authorList>
            <person name="Lin S.-Y."/>
            <person name="Tang Y.-S."/>
            <person name="Young C.-C."/>
        </authorList>
    </citation>
    <scope>NUCLEOTIDE SEQUENCE [LARGE SCALE GENOMIC DNA]</scope>
    <source>
        <strain evidence="2 3">CC-YST710</strain>
    </source>
</reference>
<evidence type="ECO:0000313" key="2">
    <source>
        <dbReference type="EMBL" id="MCB5408591.1"/>
    </source>
</evidence>
<evidence type="ECO:0008006" key="4">
    <source>
        <dbReference type="Google" id="ProtNLM"/>
    </source>
</evidence>
<comment type="caution">
    <text evidence="2">The sequence shown here is derived from an EMBL/GenBank/DDBJ whole genome shotgun (WGS) entry which is preliminary data.</text>
</comment>
<organism evidence="2 3">
    <name type="scientific">Pseudogemmobacter faecipullorum</name>
    <dbReference type="NCBI Taxonomy" id="2755041"/>
    <lineage>
        <taxon>Bacteria</taxon>
        <taxon>Pseudomonadati</taxon>
        <taxon>Pseudomonadota</taxon>
        <taxon>Alphaproteobacteria</taxon>
        <taxon>Rhodobacterales</taxon>
        <taxon>Paracoccaceae</taxon>
        <taxon>Pseudogemmobacter</taxon>
    </lineage>
</organism>
<evidence type="ECO:0000256" key="1">
    <source>
        <dbReference type="SAM" id="SignalP"/>
    </source>
</evidence>
<proteinExistence type="predicted"/>
<feature type="signal peptide" evidence="1">
    <location>
        <begin position="1"/>
        <end position="24"/>
    </location>
</feature>
<dbReference type="RefSeq" id="WP_226933464.1">
    <property type="nucleotide sequence ID" value="NZ_JACDXX010000001.1"/>
</dbReference>
<protein>
    <recommendedName>
        <fullName evidence="4">Cellulose-binding protein</fullName>
    </recommendedName>
</protein>